<evidence type="ECO:0000256" key="4">
    <source>
        <dbReference type="ARBA" id="ARBA00023163"/>
    </source>
</evidence>
<evidence type="ECO:0000313" key="6">
    <source>
        <dbReference type="EMBL" id="RKR75875.1"/>
    </source>
</evidence>
<dbReference type="InterPro" id="IPR000847">
    <property type="entry name" value="LysR_HTH_N"/>
</dbReference>
<keyword evidence="4" id="KW-0804">Transcription</keyword>
<dbReference type="PANTHER" id="PTHR30346:SF28">
    <property type="entry name" value="HTH-TYPE TRANSCRIPTIONAL REGULATOR CYNR"/>
    <property type="match status" value="1"/>
</dbReference>
<dbReference type="InterPro" id="IPR036388">
    <property type="entry name" value="WH-like_DNA-bd_sf"/>
</dbReference>
<evidence type="ECO:0000259" key="5">
    <source>
        <dbReference type="PROSITE" id="PS50931"/>
    </source>
</evidence>
<dbReference type="PROSITE" id="PS50931">
    <property type="entry name" value="HTH_LYSR"/>
    <property type="match status" value="1"/>
</dbReference>
<dbReference type="SUPFAM" id="SSF53850">
    <property type="entry name" value="Periplasmic binding protein-like II"/>
    <property type="match status" value="1"/>
</dbReference>
<name>A0A495IL66_9MICO</name>
<dbReference type="Pfam" id="PF00126">
    <property type="entry name" value="HTH_1"/>
    <property type="match status" value="1"/>
</dbReference>
<dbReference type="AlphaFoldDB" id="A0A495IL66"/>
<dbReference type="Gene3D" id="3.40.190.10">
    <property type="entry name" value="Periplasmic binding protein-like II"/>
    <property type="match status" value="2"/>
</dbReference>
<sequence length="312" mass="33313">MEVRHLRYFLALAEEGNFTRAARSSRIAQSALSQQIARLEREVGADLFVRGPGRVTLTPAGDVLLPHAGRVVADVDAAQTALREYHGLERGHLRIGLIQTASSAFDVTETIARFHHEHPRIDVQVHNASSTKMLDELKAQRIDLAIVALGPGDVPKDLSAEVIAVDPLVAVVASSRLPVHGDAISVGHALELGPLIGFAAGTGVRRHVDAAIARSGSRAQVVFELSQATDILAFAAAGLGVAMLPETLARAAENPDLLVLPLTDCEAVHFVTLVDDPRRRSTAGNAFRALLQAHKQTDDRGHKIVLDVLTGC</sequence>
<dbReference type="GO" id="GO:0003677">
    <property type="term" value="F:DNA binding"/>
    <property type="evidence" value="ECO:0007669"/>
    <property type="project" value="UniProtKB-KW"/>
</dbReference>
<keyword evidence="3 6" id="KW-0238">DNA-binding</keyword>
<feature type="domain" description="HTH lysR-type" evidence="5">
    <location>
        <begin position="1"/>
        <end position="58"/>
    </location>
</feature>
<dbReference type="GO" id="GO:0003700">
    <property type="term" value="F:DNA-binding transcription factor activity"/>
    <property type="evidence" value="ECO:0007669"/>
    <property type="project" value="InterPro"/>
</dbReference>
<keyword evidence="7" id="KW-1185">Reference proteome</keyword>
<dbReference type="InterPro" id="IPR036390">
    <property type="entry name" value="WH_DNA-bd_sf"/>
</dbReference>
<dbReference type="CDD" id="cd05466">
    <property type="entry name" value="PBP2_LTTR_substrate"/>
    <property type="match status" value="1"/>
</dbReference>
<dbReference type="GO" id="GO:0032993">
    <property type="term" value="C:protein-DNA complex"/>
    <property type="evidence" value="ECO:0007669"/>
    <property type="project" value="TreeGrafter"/>
</dbReference>
<gene>
    <name evidence="6" type="ORF">C8E83_3037</name>
</gene>
<evidence type="ECO:0000256" key="3">
    <source>
        <dbReference type="ARBA" id="ARBA00023125"/>
    </source>
</evidence>
<dbReference type="PRINTS" id="PR00039">
    <property type="entry name" value="HTHLYSR"/>
</dbReference>
<organism evidence="6 7">
    <name type="scientific">Frondihabitans australicus</name>
    <dbReference type="NCBI Taxonomy" id="386892"/>
    <lineage>
        <taxon>Bacteria</taxon>
        <taxon>Bacillati</taxon>
        <taxon>Actinomycetota</taxon>
        <taxon>Actinomycetes</taxon>
        <taxon>Micrococcales</taxon>
        <taxon>Microbacteriaceae</taxon>
        <taxon>Frondihabitans</taxon>
    </lineage>
</organism>
<dbReference type="Proteomes" id="UP000280008">
    <property type="component" value="Unassembled WGS sequence"/>
</dbReference>
<dbReference type="PANTHER" id="PTHR30346">
    <property type="entry name" value="TRANSCRIPTIONAL DUAL REGULATOR HCAR-RELATED"/>
    <property type="match status" value="1"/>
</dbReference>
<evidence type="ECO:0000256" key="1">
    <source>
        <dbReference type="ARBA" id="ARBA00009437"/>
    </source>
</evidence>
<evidence type="ECO:0000256" key="2">
    <source>
        <dbReference type="ARBA" id="ARBA00023015"/>
    </source>
</evidence>
<accession>A0A495IL66</accession>
<dbReference type="EMBL" id="RBKS01000001">
    <property type="protein sequence ID" value="RKR75875.1"/>
    <property type="molecule type" value="Genomic_DNA"/>
</dbReference>
<dbReference type="FunFam" id="1.10.10.10:FF:000001">
    <property type="entry name" value="LysR family transcriptional regulator"/>
    <property type="match status" value="1"/>
</dbReference>
<proteinExistence type="inferred from homology"/>
<reference evidence="6 7" key="1">
    <citation type="submission" date="2018-10" db="EMBL/GenBank/DDBJ databases">
        <title>Sequencing the genomes of 1000 actinobacteria strains.</title>
        <authorList>
            <person name="Klenk H.-P."/>
        </authorList>
    </citation>
    <scope>NUCLEOTIDE SEQUENCE [LARGE SCALE GENOMIC DNA]</scope>
    <source>
        <strain evidence="6 7">DSM 17894</strain>
    </source>
</reference>
<comment type="caution">
    <text evidence="6">The sequence shown here is derived from an EMBL/GenBank/DDBJ whole genome shotgun (WGS) entry which is preliminary data.</text>
</comment>
<dbReference type="RefSeq" id="WP_170159951.1">
    <property type="nucleotide sequence ID" value="NZ_RBKS01000001.1"/>
</dbReference>
<protein>
    <submittedName>
        <fullName evidence="6">DNA-binding transcriptional LysR family regulator</fullName>
    </submittedName>
</protein>
<dbReference type="InterPro" id="IPR005119">
    <property type="entry name" value="LysR_subst-bd"/>
</dbReference>
<dbReference type="Pfam" id="PF03466">
    <property type="entry name" value="LysR_substrate"/>
    <property type="match status" value="1"/>
</dbReference>
<dbReference type="Gene3D" id="1.10.10.10">
    <property type="entry name" value="Winged helix-like DNA-binding domain superfamily/Winged helix DNA-binding domain"/>
    <property type="match status" value="1"/>
</dbReference>
<evidence type="ECO:0000313" key="7">
    <source>
        <dbReference type="Proteomes" id="UP000280008"/>
    </source>
</evidence>
<keyword evidence="2" id="KW-0805">Transcription regulation</keyword>
<comment type="similarity">
    <text evidence="1">Belongs to the LysR transcriptional regulatory family.</text>
</comment>
<dbReference type="SUPFAM" id="SSF46785">
    <property type="entry name" value="Winged helix' DNA-binding domain"/>
    <property type="match status" value="1"/>
</dbReference>